<dbReference type="Gene3D" id="3.40.1190.20">
    <property type="match status" value="1"/>
</dbReference>
<evidence type="ECO:0000256" key="6">
    <source>
        <dbReference type="PIRNR" id="PIRNR000535"/>
    </source>
</evidence>
<dbReference type="NCBIfam" id="TIGR03168">
    <property type="entry name" value="1-PFK"/>
    <property type="match status" value="1"/>
</dbReference>
<dbReference type="UniPathway" id="UPA00704">
    <property type="reaction ID" value="UER00715"/>
</dbReference>
<organism evidence="8 9">
    <name type="scientific">Desulfocucumis palustris</name>
    <dbReference type="NCBI Taxonomy" id="1898651"/>
    <lineage>
        <taxon>Bacteria</taxon>
        <taxon>Bacillati</taxon>
        <taxon>Bacillota</taxon>
        <taxon>Clostridia</taxon>
        <taxon>Eubacteriales</taxon>
        <taxon>Desulfocucumaceae</taxon>
        <taxon>Desulfocucumis</taxon>
    </lineage>
</organism>
<evidence type="ECO:0000256" key="5">
    <source>
        <dbReference type="ARBA" id="ARBA00022840"/>
    </source>
</evidence>
<dbReference type="PANTHER" id="PTHR46566">
    <property type="entry name" value="1-PHOSPHOFRUCTOKINASE-RELATED"/>
    <property type="match status" value="1"/>
</dbReference>
<reference evidence="9" key="1">
    <citation type="submission" date="2018-02" db="EMBL/GenBank/DDBJ databases">
        <title>Genome sequence of Desulfocucumis palustris strain NAW-5.</title>
        <authorList>
            <person name="Watanabe M."/>
            <person name="Kojima H."/>
            <person name="Fukui M."/>
        </authorList>
    </citation>
    <scope>NUCLEOTIDE SEQUENCE [LARGE SCALE GENOMIC DNA]</scope>
    <source>
        <strain evidence="9">NAW-5</strain>
    </source>
</reference>
<evidence type="ECO:0000256" key="3">
    <source>
        <dbReference type="ARBA" id="ARBA00022741"/>
    </source>
</evidence>
<accession>A0A2L2XD46</accession>
<dbReference type="GO" id="GO:0044281">
    <property type="term" value="P:small molecule metabolic process"/>
    <property type="evidence" value="ECO:0007669"/>
    <property type="project" value="UniProtKB-ARBA"/>
</dbReference>
<keyword evidence="2 6" id="KW-0808">Transferase</keyword>
<keyword evidence="3 6" id="KW-0547">Nucleotide-binding</keyword>
<gene>
    <name evidence="8" type="ORF">DCCM_3381</name>
</gene>
<dbReference type="CDD" id="cd01164">
    <property type="entry name" value="FruK_PfkB_like"/>
    <property type="match status" value="1"/>
</dbReference>
<dbReference type="RefSeq" id="WP_104372548.1">
    <property type="nucleotide sequence ID" value="NZ_BFAV01000130.1"/>
</dbReference>
<feature type="domain" description="Carbohydrate kinase PfkB" evidence="7">
    <location>
        <begin position="15"/>
        <end position="297"/>
    </location>
</feature>
<dbReference type="FunFam" id="3.40.1190.20:FF:000001">
    <property type="entry name" value="Phosphofructokinase"/>
    <property type="match status" value="1"/>
</dbReference>
<dbReference type="GO" id="GO:0005524">
    <property type="term" value="F:ATP binding"/>
    <property type="evidence" value="ECO:0007669"/>
    <property type="project" value="UniProtKB-KW"/>
</dbReference>
<keyword evidence="4 8" id="KW-0418">Kinase</keyword>
<dbReference type="InterPro" id="IPR011611">
    <property type="entry name" value="PfkB_dom"/>
</dbReference>
<dbReference type="GO" id="GO:0008443">
    <property type="term" value="F:phosphofructokinase activity"/>
    <property type="evidence" value="ECO:0007669"/>
    <property type="project" value="UniProtKB-ARBA"/>
</dbReference>
<dbReference type="SUPFAM" id="SSF53613">
    <property type="entry name" value="Ribokinase-like"/>
    <property type="match status" value="1"/>
</dbReference>
<evidence type="ECO:0000313" key="8">
    <source>
        <dbReference type="EMBL" id="GBF34269.1"/>
    </source>
</evidence>
<dbReference type="AlphaFoldDB" id="A0A2L2XD46"/>
<dbReference type="GO" id="GO:0005988">
    <property type="term" value="P:lactose metabolic process"/>
    <property type="evidence" value="ECO:0007669"/>
    <property type="project" value="UniProtKB-KW"/>
</dbReference>
<evidence type="ECO:0000259" key="7">
    <source>
        <dbReference type="Pfam" id="PF00294"/>
    </source>
</evidence>
<evidence type="ECO:0000256" key="2">
    <source>
        <dbReference type="ARBA" id="ARBA00022679"/>
    </source>
</evidence>
<dbReference type="GO" id="GO:0005829">
    <property type="term" value="C:cytosol"/>
    <property type="evidence" value="ECO:0007669"/>
    <property type="project" value="TreeGrafter"/>
</dbReference>
<keyword evidence="9" id="KW-1185">Reference proteome</keyword>
<sequence length="319" mass="33204">MIATVTLNPALDKVYRVNKLNLNGVNRVLDVSAAPGGKGINVARVAHLLGAPVVATGFLGGAAGRIILESIGARGIMADFINIRGDSRETITIIDEAARTQTELLEPGPIVRENEVYSMTGKVSELACKSGVVCFSGSLPGGLAPDYYATLVRAAKAAGAVTMLDTSGQYLSSGLKGAPFFSKPNLDELEQWLGHRPGTIDEVVKAGQRILELGVKLAVVTLGKEGSVAVTENSVWRVESPAVRAVNTVGCGDALVAGCAVHFSSLQAEPGEDDIETALILGTAAAASNALNFSAGDVRPEEVDSLLKKVVVERKKAPF</sequence>
<dbReference type="EMBL" id="BFAV01000130">
    <property type="protein sequence ID" value="GBF34269.1"/>
    <property type="molecule type" value="Genomic_DNA"/>
</dbReference>
<dbReference type="EC" id="2.7.1.144" evidence="6"/>
<evidence type="ECO:0000256" key="1">
    <source>
        <dbReference type="ARBA" id="ARBA00005380"/>
    </source>
</evidence>
<dbReference type="PANTHER" id="PTHR46566:SF2">
    <property type="entry name" value="ATP-DEPENDENT 6-PHOSPHOFRUCTOKINASE ISOZYME 2"/>
    <property type="match status" value="1"/>
</dbReference>
<dbReference type="GO" id="GO:2001059">
    <property type="term" value="P:D-tagatose 6-phosphate catabolic process"/>
    <property type="evidence" value="ECO:0007669"/>
    <property type="project" value="UniProtKB-UniPathway"/>
</dbReference>
<keyword evidence="5 6" id="KW-0067">ATP-binding</keyword>
<name>A0A2L2XD46_9FIRM</name>
<evidence type="ECO:0000313" key="9">
    <source>
        <dbReference type="Proteomes" id="UP000239549"/>
    </source>
</evidence>
<comment type="pathway">
    <text evidence="6">Carbohydrate metabolism; D-tagatose 6-phosphate degradation; D-glyceraldehyde 3-phosphate and glycerone phosphate from D-tagatose 6-phosphate: step 1/2.</text>
</comment>
<dbReference type="OrthoDB" id="9801219at2"/>
<evidence type="ECO:0000256" key="4">
    <source>
        <dbReference type="ARBA" id="ARBA00022777"/>
    </source>
</evidence>
<comment type="similarity">
    <text evidence="1">Belongs to the carbohydrate kinase pfkB family.</text>
</comment>
<dbReference type="InterPro" id="IPR017583">
    <property type="entry name" value="Tagatose/fructose_Pkinase"/>
</dbReference>
<dbReference type="PIRSF" id="PIRSF000535">
    <property type="entry name" value="1PFK/6PFK/LacC"/>
    <property type="match status" value="1"/>
</dbReference>
<comment type="caution">
    <text evidence="8">The sequence shown here is derived from an EMBL/GenBank/DDBJ whole genome shotgun (WGS) entry which is preliminary data.</text>
</comment>
<dbReference type="GO" id="GO:0016052">
    <property type="term" value="P:carbohydrate catabolic process"/>
    <property type="evidence" value="ECO:0007669"/>
    <property type="project" value="UniProtKB-ARBA"/>
</dbReference>
<comment type="catalytic activity">
    <reaction evidence="6">
        <text>D-tagatofuranose 6-phosphate + ATP = D-tagatofuranose 1,6-bisphosphate + ADP + H(+)</text>
        <dbReference type="Rhea" id="RHEA:12420"/>
        <dbReference type="ChEBI" id="CHEBI:15378"/>
        <dbReference type="ChEBI" id="CHEBI:30616"/>
        <dbReference type="ChEBI" id="CHEBI:58694"/>
        <dbReference type="ChEBI" id="CHEBI:58695"/>
        <dbReference type="ChEBI" id="CHEBI:456216"/>
        <dbReference type="EC" id="2.7.1.144"/>
    </reaction>
</comment>
<keyword evidence="6" id="KW-0423">Lactose metabolism</keyword>
<comment type="similarity">
    <text evidence="6">Belongs to the carbohydrate kinase PfkB family. LacC subfamily.</text>
</comment>
<dbReference type="GO" id="GO:0009024">
    <property type="term" value="F:tagatose-6-phosphate kinase activity"/>
    <property type="evidence" value="ECO:0007669"/>
    <property type="project" value="UniProtKB-EC"/>
</dbReference>
<dbReference type="Pfam" id="PF00294">
    <property type="entry name" value="PfkB"/>
    <property type="match status" value="1"/>
</dbReference>
<proteinExistence type="inferred from homology"/>
<dbReference type="InterPro" id="IPR029056">
    <property type="entry name" value="Ribokinase-like"/>
</dbReference>
<protein>
    <recommendedName>
        <fullName evidence="6">Tagatose-6-phosphate kinase</fullName>
        <ecNumber evidence="6">2.7.1.144</ecNumber>
    </recommendedName>
</protein>
<dbReference type="Proteomes" id="UP000239549">
    <property type="component" value="Unassembled WGS sequence"/>
</dbReference>